<name>A0AAV6NI15_9ROSI</name>
<protein>
    <recommendedName>
        <fullName evidence="2">DM2 domain-containing protein</fullName>
    </recommendedName>
</protein>
<accession>A0AAV6NI15</accession>
<dbReference type="SMART" id="SM00151">
    <property type="entry name" value="SWIB"/>
    <property type="match status" value="1"/>
</dbReference>
<feature type="non-terminal residue" evidence="3">
    <location>
        <position position="1"/>
    </location>
</feature>
<organism evidence="3 4">
    <name type="scientific">Cucurbita argyrosperma subsp. sororia</name>
    <dbReference type="NCBI Taxonomy" id="37648"/>
    <lineage>
        <taxon>Eukaryota</taxon>
        <taxon>Viridiplantae</taxon>
        <taxon>Streptophyta</taxon>
        <taxon>Embryophyta</taxon>
        <taxon>Tracheophyta</taxon>
        <taxon>Spermatophyta</taxon>
        <taxon>Magnoliopsida</taxon>
        <taxon>eudicotyledons</taxon>
        <taxon>Gunneridae</taxon>
        <taxon>Pentapetalae</taxon>
        <taxon>rosids</taxon>
        <taxon>fabids</taxon>
        <taxon>Cucurbitales</taxon>
        <taxon>Cucurbitaceae</taxon>
        <taxon>Cucurbiteae</taxon>
        <taxon>Cucurbita</taxon>
    </lineage>
</organism>
<dbReference type="InterPro" id="IPR019835">
    <property type="entry name" value="SWIB_domain"/>
</dbReference>
<dbReference type="InterPro" id="IPR003121">
    <property type="entry name" value="SWIB_MDM2_domain"/>
</dbReference>
<sequence length="211" mass="23139">MSSVFSNGIRVFRGCRALLAPSKSSAAVPAAIKSKEKAPPSSDDGVSAAAPKPKIKRVTTRSTGILKVVEVSPALSNFLGVSEVSRTNAVKQIWSYIKLNNLQNPANKREIFCDDKLKAIFEGREKAFCKKESTKLEAFHFLHKPKLLCACSTILLLVHGSRLFVWGRNKRQSSNQSLFCTSLSLLIAIFTEHTKISLASLFIVCLLLSES</sequence>
<dbReference type="PANTHER" id="PTHR13844">
    <property type="entry name" value="SWI/SNF-RELATED MATRIX-ASSOCIATED ACTIN-DEPENDENT REGULATOR OF CHROMATIN SUBFAMILY D"/>
    <property type="match status" value="1"/>
</dbReference>
<evidence type="ECO:0000313" key="3">
    <source>
        <dbReference type="EMBL" id="KAG6597212.1"/>
    </source>
</evidence>
<proteinExistence type="predicted"/>
<evidence type="ECO:0000256" key="1">
    <source>
        <dbReference type="SAM" id="MobiDB-lite"/>
    </source>
</evidence>
<evidence type="ECO:0000259" key="2">
    <source>
        <dbReference type="PROSITE" id="PS51925"/>
    </source>
</evidence>
<keyword evidence="4" id="KW-1185">Reference proteome</keyword>
<dbReference type="EMBL" id="JAGKQH010000006">
    <property type="protein sequence ID" value="KAG6597212.1"/>
    <property type="molecule type" value="Genomic_DNA"/>
</dbReference>
<feature type="domain" description="DM2" evidence="2">
    <location>
        <begin position="64"/>
        <end position="144"/>
    </location>
</feature>
<dbReference type="CDD" id="cd10567">
    <property type="entry name" value="SWIB-MDM2_like"/>
    <property type="match status" value="1"/>
</dbReference>
<comment type="caution">
    <text evidence="3">The sequence shown here is derived from an EMBL/GenBank/DDBJ whole genome shotgun (WGS) entry which is preliminary data.</text>
</comment>
<evidence type="ECO:0000313" key="4">
    <source>
        <dbReference type="Proteomes" id="UP000685013"/>
    </source>
</evidence>
<dbReference type="Pfam" id="PF02201">
    <property type="entry name" value="SWIB"/>
    <property type="match status" value="1"/>
</dbReference>
<reference evidence="3 4" key="1">
    <citation type="journal article" date="2021" name="Hortic Res">
        <title>The domestication of Cucurbita argyrosperma as revealed by the genome of its wild relative.</title>
        <authorList>
            <person name="Barrera-Redondo J."/>
            <person name="Sanchez-de la Vega G."/>
            <person name="Aguirre-Liguori J.A."/>
            <person name="Castellanos-Morales G."/>
            <person name="Gutierrez-Guerrero Y.T."/>
            <person name="Aguirre-Dugua X."/>
            <person name="Aguirre-Planter E."/>
            <person name="Tenaillon M.I."/>
            <person name="Lira-Saade R."/>
            <person name="Eguiarte L.E."/>
        </authorList>
    </citation>
    <scope>NUCLEOTIDE SEQUENCE [LARGE SCALE GENOMIC DNA]</scope>
    <source>
        <strain evidence="3">JBR-2021</strain>
    </source>
</reference>
<dbReference type="PROSITE" id="PS51925">
    <property type="entry name" value="SWIB_MDM2"/>
    <property type="match status" value="1"/>
</dbReference>
<gene>
    <name evidence="3" type="ORF">SDJN03_10392</name>
</gene>
<feature type="region of interest" description="Disordered" evidence="1">
    <location>
        <begin position="31"/>
        <end position="53"/>
    </location>
</feature>
<dbReference type="Proteomes" id="UP000685013">
    <property type="component" value="Chromosome 6"/>
</dbReference>
<dbReference type="AlphaFoldDB" id="A0AAV6NI15"/>